<feature type="repeat" description="PPR" evidence="2">
    <location>
        <begin position="97"/>
        <end position="131"/>
    </location>
</feature>
<evidence type="ECO:0000256" key="2">
    <source>
        <dbReference type="PROSITE-ProRule" id="PRU00708"/>
    </source>
</evidence>
<dbReference type="GO" id="GO:0009451">
    <property type="term" value="P:RNA modification"/>
    <property type="evidence" value="ECO:0007669"/>
    <property type="project" value="InterPro"/>
</dbReference>
<dbReference type="NCBIfam" id="TIGR00756">
    <property type="entry name" value="PPR"/>
    <property type="match status" value="4"/>
</dbReference>
<dbReference type="EMBL" id="BTGU01000002">
    <property type="protein sequence ID" value="GMN28868.1"/>
    <property type="molecule type" value="Genomic_DNA"/>
</dbReference>
<dbReference type="InterPro" id="IPR002885">
    <property type="entry name" value="PPR_rpt"/>
</dbReference>
<dbReference type="FunFam" id="1.25.40.10:FF:000344">
    <property type="entry name" value="Pentatricopeptide repeat-containing protein"/>
    <property type="match status" value="1"/>
</dbReference>
<dbReference type="AlphaFoldDB" id="A0AA88CNV0"/>
<evidence type="ECO:0000313" key="3">
    <source>
        <dbReference type="EMBL" id="GMN28868.1"/>
    </source>
</evidence>
<dbReference type="PROSITE" id="PS51375">
    <property type="entry name" value="PPR"/>
    <property type="match status" value="4"/>
</dbReference>
<feature type="repeat" description="PPR" evidence="2">
    <location>
        <begin position="301"/>
        <end position="335"/>
    </location>
</feature>
<feature type="repeat" description="PPR" evidence="2">
    <location>
        <begin position="198"/>
        <end position="232"/>
    </location>
</feature>
<organism evidence="3 4">
    <name type="scientific">Ficus carica</name>
    <name type="common">Common fig</name>
    <dbReference type="NCBI Taxonomy" id="3494"/>
    <lineage>
        <taxon>Eukaryota</taxon>
        <taxon>Viridiplantae</taxon>
        <taxon>Streptophyta</taxon>
        <taxon>Embryophyta</taxon>
        <taxon>Tracheophyta</taxon>
        <taxon>Spermatophyta</taxon>
        <taxon>Magnoliopsida</taxon>
        <taxon>eudicotyledons</taxon>
        <taxon>Gunneridae</taxon>
        <taxon>Pentapetalae</taxon>
        <taxon>rosids</taxon>
        <taxon>fabids</taxon>
        <taxon>Rosales</taxon>
        <taxon>Moraceae</taxon>
        <taxon>Ficeae</taxon>
        <taxon>Ficus</taxon>
    </lineage>
</organism>
<dbReference type="GO" id="GO:0003723">
    <property type="term" value="F:RNA binding"/>
    <property type="evidence" value="ECO:0007669"/>
    <property type="project" value="InterPro"/>
</dbReference>
<dbReference type="InterPro" id="IPR011990">
    <property type="entry name" value="TPR-like_helical_dom_sf"/>
</dbReference>
<dbReference type="SUPFAM" id="SSF48452">
    <property type="entry name" value="TPR-like"/>
    <property type="match status" value="2"/>
</dbReference>
<evidence type="ECO:0008006" key="5">
    <source>
        <dbReference type="Google" id="ProtNLM"/>
    </source>
</evidence>
<dbReference type="Pfam" id="PF01535">
    <property type="entry name" value="PPR"/>
    <property type="match status" value="6"/>
</dbReference>
<proteinExistence type="predicted"/>
<dbReference type="PANTHER" id="PTHR47926">
    <property type="entry name" value="PENTATRICOPEPTIDE REPEAT-CONTAINING PROTEIN"/>
    <property type="match status" value="1"/>
</dbReference>
<evidence type="ECO:0000313" key="4">
    <source>
        <dbReference type="Proteomes" id="UP001187192"/>
    </source>
</evidence>
<dbReference type="Gramene" id="FCD_00036334-RA">
    <property type="protein sequence ID" value="FCD_00036334-RA:cds"/>
    <property type="gene ID" value="FCD_00036334"/>
</dbReference>
<dbReference type="PANTHER" id="PTHR47926:SF454">
    <property type="entry name" value="REPEAT-CONTAINING PROTEIN, PUTATIVE-RELATED"/>
    <property type="match status" value="1"/>
</dbReference>
<dbReference type="Pfam" id="PF13041">
    <property type="entry name" value="PPR_2"/>
    <property type="match status" value="1"/>
</dbReference>
<accession>A0AA88CNV0</accession>
<evidence type="ECO:0000256" key="1">
    <source>
        <dbReference type="ARBA" id="ARBA00022737"/>
    </source>
</evidence>
<keyword evidence="4" id="KW-1185">Reference proteome</keyword>
<gene>
    <name evidence="3" type="ORF">TIFTF001_002201</name>
</gene>
<keyword evidence="1" id="KW-0677">Repeat</keyword>
<comment type="caution">
    <text evidence="3">The sequence shown here is derived from an EMBL/GenBank/DDBJ whole genome shotgun (WGS) entry which is preliminary data.</text>
</comment>
<feature type="repeat" description="PPR" evidence="2">
    <location>
        <begin position="336"/>
        <end position="370"/>
    </location>
</feature>
<name>A0AA88CNV0_FICCA</name>
<dbReference type="InterPro" id="IPR046848">
    <property type="entry name" value="E_motif"/>
</dbReference>
<protein>
    <recommendedName>
        <fullName evidence="5">Pentatricopeptide repeat-containing protein</fullName>
    </recommendedName>
</protein>
<sequence>MQILKGSLIASRRETFITSRFYLSVTGLWYKDSYDFTCLLEQCKSTRSMKKLHAQIIVEGHEQNPFVASKLIGKYMECSDTSIEVARKLFDGLSKRDVFLWNMVIQGYANLGPFVEAVDLYRRMRLSGLSANKYTYPFVLKACGAMKDVMSGQVVHGQAVKSGLDLVLFVGNALIAFYSKSRDMKASRRAFDEMPQRDIISWNSMISGYTSNGHAKDALMLFCAVVRDHTTCFPDHATLVSTLPACVHTLGIQVGFWIHSYVVQSGMEVDAALCSSLISMYANFGRVSIAKKVFVRSRDKNLEVWSAMMRCYGMNGHADEALKMFQKLLDSGLHPDGVVFLCLLSACSHAGMVEKGCEIFDKMGDFGVQRNEKHYACMVDLFGRAGFIDQAIEFIKSMPVKPGKDVFGALLGACRIHGNVELAEEVAEKLVFLDADNARRYLTLARMYEEKGRWEDAARMRKELREKKIKKLTGTSSIEGNRFRCSFGVEDELTLVSFIEV</sequence>
<reference evidence="3" key="1">
    <citation type="submission" date="2023-07" db="EMBL/GenBank/DDBJ databases">
        <title>draft genome sequence of fig (Ficus carica).</title>
        <authorList>
            <person name="Takahashi T."/>
            <person name="Nishimura K."/>
        </authorList>
    </citation>
    <scope>NUCLEOTIDE SEQUENCE</scope>
</reference>
<dbReference type="FunFam" id="1.25.40.10:FF:000090">
    <property type="entry name" value="Pentatricopeptide repeat-containing protein, chloroplastic"/>
    <property type="match status" value="1"/>
</dbReference>
<dbReference type="Proteomes" id="UP001187192">
    <property type="component" value="Unassembled WGS sequence"/>
</dbReference>
<dbReference type="InterPro" id="IPR046960">
    <property type="entry name" value="PPR_At4g14850-like_plant"/>
</dbReference>
<dbReference type="Gene3D" id="1.25.40.10">
    <property type="entry name" value="Tetratricopeptide repeat domain"/>
    <property type="match status" value="4"/>
</dbReference>
<dbReference type="Pfam" id="PF20431">
    <property type="entry name" value="E_motif"/>
    <property type="match status" value="1"/>
</dbReference>